<organism evidence="1 2">
    <name type="scientific">Actinoplanes ianthinogenes</name>
    <dbReference type="NCBI Taxonomy" id="122358"/>
    <lineage>
        <taxon>Bacteria</taxon>
        <taxon>Bacillati</taxon>
        <taxon>Actinomycetota</taxon>
        <taxon>Actinomycetes</taxon>
        <taxon>Micromonosporales</taxon>
        <taxon>Micromonosporaceae</taxon>
        <taxon>Actinoplanes</taxon>
    </lineage>
</organism>
<proteinExistence type="predicted"/>
<protein>
    <submittedName>
        <fullName evidence="1">Uncharacterized protein</fullName>
    </submittedName>
</protein>
<reference evidence="1 2" key="1">
    <citation type="submission" date="2020-08" db="EMBL/GenBank/DDBJ databases">
        <title>Whole genome shotgun sequence of Actinoplanes ianthinogenes NBRC 13996.</title>
        <authorList>
            <person name="Komaki H."/>
            <person name="Tamura T."/>
        </authorList>
    </citation>
    <scope>NUCLEOTIDE SEQUENCE [LARGE SCALE GENOMIC DNA]</scope>
    <source>
        <strain evidence="1 2">NBRC 13996</strain>
    </source>
</reference>
<gene>
    <name evidence="1" type="ORF">Aiant_23580</name>
</gene>
<accession>A0ABM7LR50</accession>
<sequence>MTERALRVYVPGSAGDTPAKREENLAPLLAALAATGHEVIAPGVDHPDAAPYQDQAQAVTSSLDLLRSADYVVIPPGFETSWEATYAELLGLKVCTLPEAADILGA</sequence>
<evidence type="ECO:0000313" key="2">
    <source>
        <dbReference type="Proteomes" id="UP000676967"/>
    </source>
</evidence>
<dbReference type="EMBL" id="AP023356">
    <property type="protein sequence ID" value="BCJ41701.1"/>
    <property type="molecule type" value="Genomic_DNA"/>
</dbReference>
<evidence type="ECO:0000313" key="1">
    <source>
        <dbReference type="EMBL" id="BCJ41701.1"/>
    </source>
</evidence>
<dbReference type="Proteomes" id="UP000676967">
    <property type="component" value="Chromosome"/>
</dbReference>
<keyword evidence="2" id="KW-1185">Reference proteome</keyword>
<dbReference type="RefSeq" id="WP_189333193.1">
    <property type="nucleotide sequence ID" value="NZ_AP023356.1"/>
</dbReference>
<name>A0ABM7LR50_9ACTN</name>